<gene>
    <name evidence="13 18" type="primary">addA</name>
    <name evidence="18" type="ORF">CLTEP_18690</name>
</gene>
<keyword evidence="7 13" id="KW-0067">ATP-binding</keyword>
<keyword evidence="9 13" id="KW-0234">DNA repair</keyword>
<proteinExistence type="inferred from homology"/>
<comment type="subunit">
    <text evidence="13">Heterodimer of AddA and AddB/RexB.</text>
</comment>
<evidence type="ECO:0000256" key="5">
    <source>
        <dbReference type="ARBA" id="ARBA00022806"/>
    </source>
</evidence>
<dbReference type="Gene3D" id="3.90.320.10">
    <property type="match status" value="1"/>
</dbReference>
<dbReference type="NCBIfam" id="TIGR02785">
    <property type="entry name" value="addA_Gpos"/>
    <property type="match status" value="1"/>
</dbReference>
<dbReference type="InterPro" id="IPR014152">
    <property type="entry name" value="AddA"/>
</dbReference>
<evidence type="ECO:0000256" key="14">
    <source>
        <dbReference type="PROSITE-ProRule" id="PRU00560"/>
    </source>
</evidence>
<dbReference type="GO" id="GO:0005524">
    <property type="term" value="F:ATP binding"/>
    <property type="evidence" value="ECO:0007669"/>
    <property type="project" value="UniProtKB-UniRule"/>
</dbReference>
<dbReference type="EC" id="5.6.2.4" evidence="13"/>
<feature type="domain" description="UvrD-like helicase ATP-binding" evidence="16">
    <location>
        <begin position="4"/>
        <end position="533"/>
    </location>
</feature>
<evidence type="ECO:0000256" key="9">
    <source>
        <dbReference type="ARBA" id="ARBA00023204"/>
    </source>
</evidence>
<dbReference type="GO" id="GO:0033202">
    <property type="term" value="C:DNA helicase complex"/>
    <property type="evidence" value="ECO:0007669"/>
    <property type="project" value="TreeGrafter"/>
</dbReference>
<dbReference type="GO" id="GO:0003690">
    <property type="term" value="F:double-stranded DNA binding"/>
    <property type="evidence" value="ECO:0007669"/>
    <property type="project" value="UniProtKB-UniRule"/>
</dbReference>
<keyword evidence="3 13" id="KW-0227">DNA damage</keyword>
<protein>
    <recommendedName>
        <fullName evidence="13">ATP-dependent helicase/nuclease subunit A</fullName>
        <ecNumber evidence="13">3.1.-.-</ecNumber>
        <ecNumber evidence="13">5.6.2.4</ecNumber>
    </recommendedName>
    <alternativeName>
        <fullName evidence="13">ATP-dependent helicase/nuclease AddA</fullName>
    </alternativeName>
    <alternativeName>
        <fullName evidence="13">DNA 3'-5' helicase AddA</fullName>
    </alternativeName>
</protein>
<evidence type="ECO:0000313" key="18">
    <source>
        <dbReference type="EMBL" id="KYH34216.1"/>
    </source>
</evidence>
<keyword evidence="19" id="KW-1185">Reference proteome</keyword>
<evidence type="ECO:0000256" key="12">
    <source>
        <dbReference type="ARBA" id="ARBA00048988"/>
    </source>
</evidence>
<dbReference type="EC" id="3.1.-.-" evidence="13"/>
<keyword evidence="4 13" id="KW-0378">Hydrolase</keyword>
<evidence type="ECO:0000256" key="4">
    <source>
        <dbReference type="ARBA" id="ARBA00022801"/>
    </source>
</evidence>
<feature type="domain" description="UvrD-like helicase C-terminal" evidence="17">
    <location>
        <begin position="561"/>
        <end position="872"/>
    </location>
</feature>
<evidence type="ECO:0000256" key="3">
    <source>
        <dbReference type="ARBA" id="ARBA00022763"/>
    </source>
</evidence>
<evidence type="ECO:0000256" key="13">
    <source>
        <dbReference type="HAMAP-Rule" id="MF_01451"/>
    </source>
</evidence>
<evidence type="ECO:0000256" key="10">
    <source>
        <dbReference type="ARBA" id="ARBA00023235"/>
    </source>
</evidence>
<keyword evidence="10 13" id="KW-0413">Isomerase</keyword>
<evidence type="ECO:0000256" key="1">
    <source>
        <dbReference type="ARBA" id="ARBA00022722"/>
    </source>
</evidence>
<dbReference type="InterPro" id="IPR011335">
    <property type="entry name" value="Restrct_endonuc-II-like"/>
</dbReference>
<dbReference type="PANTHER" id="PTHR11070">
    <property type="entry name" value="UVRD / RECB / PCRA DNA HELICASE FAMILY MEMBER"/>
    <property type="match status" value="1"/>
</dbReference>
<keyword evidence="6 13" id="KW-0269">Exonuclease</keyword>
<keyword evidence="1 13" id="KW-0540">Nuclease</keyword>
<dbReference type="Pfam" id="PF12705">
    <property type="entry name" value="PDDEXK_1"/>
    <property type="match status" value="1"/>
</dbReference>
<dbReference type="Gene3D" id="3.40.50.300">
    <property type="entry name" value="P-loop containing nucleotide triphosphate hydrolases"/>
    <property type="match status" value="4"/>
</dbReference>
<sequence length="1313" mass="153944">MADVKWTKEQKAAIDTHDCNLLVAAAAGSGKTAVLVERIINMITNKENPIDIDKLLVVTFTNAAASEMRERIAEAISKEIHKTIEPSPFLQRQLTLLNKASITTIHSFCLEVIRNNFHMIDLDPGFRIADDTEIILIKQEVIDEIFDEKYLQIENASSKDNVNEEYIEEEYIEEEYNEEKTNEEEHNEEKYNEDKAESVACPVNEFLRLIECYCNNKDDIMLKNMVLNLYNFSVSMPNPEKWLKEKVEELNFEKDDFESLKWVDIIKRDINIELQGLENIMERAVRIINNTPELEPYSKNFNDEYLAINDAVKACNKSWKDMIEAINEIKFGRLKSIRKCNDTAIKEKVQNMRKNVSEKIKEIKKLLENLISEDSIEDIHYMYYIVKSLVKLVMEFKTRFALKKRERGIVDFNDFEHFCLDILIKKDENGRNMVDDMGRYVPSEVAEKLRNKYEEILIDEYQDSNMIQEEILNIISKERIGFPNIFMVGDVKQSIYRFRQAKPELFLSKYNTYSEKIGEKYRKIMLFKNFRSRKQVVDAVNFIFEQIMSENVGELEYDEKEALNYGADYSEEDIKGITGGDVEIHLIQNENIEEFEKENNDDEPMTNIQLEAEIVSKRIKEFIEGKEESKKSNENSVFNVFDKKSKKYRPVEYRDIVILLRSTSKWAPVFVEALKNNDIPVYADVGTGYFDTVEIKTIMSLLQIIDNPRQDIPLLAVMRSPIGGFTPEELIDIRVVDKEIPFYEAILKTIENTHLKIDDNIRKKLLDFTNKLEEWREKSHNMPIDEFIWYLYKDTGYYGFVGAMNAGIQRQANLRILFQRARQYEQTSYRGLFNFINFINKLRKSSGDMGSAKILGENENVVRIMSIHKSKGLEFPIVFVSGMGKKFNLQDLTKKLLLHHELGFGPEYIDVKRRITYSTVVKEALKKKILKESLSEEMRILYVAFTRAREKLIMTGSIKNIEDYCKKYSSAIDNDGIKLLEYDVSKARTYFDWIIPAVMRHKNGFKLREAAGISTSNEDDSLLNLIEDESKWEIKFWDRSSTGLKTEGEEIIDEKDLIEYIEHYLHEYEKEITKYDKFIENRLGFEYRFRKSCELPTVITVTELKKRMNSESDVENGGHLYMFPLNKKPQFLEETKGLTAVEKGTAMHAALQYLNIEEELDYNNIKKQINSMVIRELLTPEQGESVNINKIVKFFKSKLGTRMIEANKRGKLYREVPFHISISSTELEKELPKEIYEHEKILLQGIIDCYFEEEGKLILVDYKTDYVDDLDKIVDKYNVQLQYYARALNEISGMKVSEIYLYLFWKDKQVKVK</sequence>
<dbReference type="STRING" id="1121338.CLTEP_18690"/>
<evidence type="ECO:0000259" key="16">
    <source>
        <dbReference type="PROSITE" id="PS51198"/>
    </source>
</evidence>
<evidence type="ECO:0000313" key="19">
    <source>
        <dbReference type="Proteomes" id="UP000075531"/>
    </source>
</evidence>
<dbReference type="PATRIC" id="fig|1121338.3.peg.1918"/>
<dbReference type="SUPFAM" id="SSF52540">
    <property type="entry name" value="P-loop containing nucleoside triphosphate hydrolases"/>
    <property type="match status" value="1"/>
</dbReference>
<dbReference type="Pfam" id="PF13361">
    <property type="entry name" value="UvrD_C"/>
    <property type="match status" value="1"/>
</dbReference>
<comment type="function">
    <text evidence="13">The heterodimer acts as both an ATP-dependent DNA helicase and an ATP-dependent, dual-direction single-stranded exonuclease. Recognizes the chi site generating a DNA molecule suitable for the initiation of homologous recombination. The AddA nuclease domain is required for chi fragment generation; this subunit has the helicase and 3' -&gt; 5' nuclease activities.</text>
</comment>
<comment type="similarity">
    <text evidence="13">Belongs to the helicase family. AddA subfamily.</text>
</comment>
<dbReference type="GO" id="GO:0000724">
    <property type="term" value="P:double-strand break repair via homologous recombination"/>
    <property type="evidence" value="ECO:0007669"/>
    <property type="project" value="UniProtKB-UniRule"/>
</dbReference>
<comment type="catalytic activity">
    <reaction evidence="11 13">
        <text>Couples ATP hydrolysis with the unwinding of duplex DNA by translocating in the 3'-5' direction.</text>
        <dbReference type="EC" id="5.6.2.4"/>
    </reaction>
</comment>
<dbReference type="InterPro" id="IPR014016">
    <property type="entry name" value="UvrD-like_ATP-bd"/>
</dbReference>
<dbReference type="GO" id="GO:0005829">
    <property type="term" value="C:cytosol"/>
    <property type="evidence" value="ECO:0007669"/>
    <property type="project" value="TreeGrafter"/>
</dbReference>
<dbReference type="InterPro" id="IPR000212">
    <property type="entry name" value="DNA_helicase_UvrD/REP"/>
</dbReference>
<evidence type="ECO:0000259" key="17">
    <source>
        <dbReference type="PROSITE" id="PS51217"/>
    </source>
</evidence>
<feature type="coiled-coil region" evidence="15">
    <location>
        <begin position="346"/>
        <end position="373"/>
    </location>
</feature>
<dbReference type="InterPro" id="IPR027417">
    <property type="entry name" value="P-loop_NTPase"/>
</dbReference>
<evidence type="ECO:0000256" key="15">
    <source>
        <dbReference type="SAM" id="Coils"/>
    </source>
</evidence>
<evidence type="ECO:0000256" key="6">
    <source>
        <dbReference type="ARBA" id="ARBA00022839"/>
    </source>
</evidence>
<keyword evidence="8 13" id="KW-0238">DNA-binding</keyword>
<keyword evidence="15" id="KW-0175">Coiled coil</keyword>
<dbReference type="EMBL" id="LTBA01000022">
    <property type="protein sequence ID" value="KYH34216.1"/>
    <property type="molecule type" value="Genomic_DNA"/>
</dbReference>
<dbReference type="InterPro" id="IPR014017">
    <property type="entry name" value="DNA_helicase_UvrD-like_C"/>
</dbReference>
<dbReference type="PANTHER" id="PTHR11070:SF48">
    <property type="entry name" value="ATP-DEPENDENT HELICASE_NUCLEASE SUBUNIT A"/>
    <property type="match status" value="1"/>
</dbReference>
<evidence type="ECO:0000256" key="7">
    <source>
        <dbReference type="ARBA" id="ARBA00022840"/>
    </source>
</evidence>
<dbReference type="CDD" id="cd17932">
    <property type="entry name" value="DEXQc_UvrD"/>
    <property type="match status" value="1"/>
</dbReference>
<comment type="catalytic activity">
    <reaction evidence="12 13">
        <text>ATP + H2O = ADP + phosphate + H(+)</text>
        <dbReference type="Rhea" id="RHEA:13065"/>
        <dbReference type="ChEBI" id="CHEBI:15377"/>
        <dbReference type="ChEBI" id="CHEBI:15378"/>
        <dbReference type="ChEBI" id="CHEBI:30616"/>
        <dbReference type="ChEBI" id="CHEBI:43474"/>
        <dbReference type="ChEBI" id="CHEBI:456216"/>
        <dbReference type="EC" id="5.6.2.4"/>
    </reaction>
</comment>
<dbReference type="OrthoDB" id="9810135at2"/>
<dbReference type="Pfam" id="PF00580">
    <property type="entry name" value="UvrD-helicase"/>
    <property type="match status" value="2"/>
</dbReference>
<evidence type="ECO:0000256" key="8">
    <source>
        <dbReference type="ARBA" id="ARBA00023125"/>
    </source>
</evidence>
<dbReference type="PROSITE" id="PS51217">
    <property type="entry name" value="UVRD_HELICASE_CTER"/>
    <property type="match status" value="1"/>
</dbReference>
<dbReference type="HAMAP" id="MF_01451">
    <property type="entry name" value="AddA"/>
    <property type="match status" value="1"/>
</dbReference>
<reference evidence="18 19" key="1">
    <citation type="submission" date="2016-02" db="EMBL/GenBank/DDBJ databases">
        <title>Genome sequence of Clostridium tepidiprofundi DSM 19306.</title>
        <authorList>
            <person name="Poehlein A."/>
            <person name="Daniel R."/>
        </authorList>
    </citation>
    <scope>NUCLEOTIDE SEQUENCE [LARGE SCALE GENOMIC DNA]</scope>
    <source>
        <strain evidence="18 19">DSM 19306</strain>
    </source>
</reference>
<dbReference type="FunFam" id="3.40.50.300:FF:001236">
    <property type="entry name" value="ATP-dependent helicase/nuclease subunit A"/>
    <property type="match status" value="1"/>
</dbReference>
<keyword evidence="2 13" id="KW-0547">Nucleotide-binding</keyword>
<evidence type="ECO:0000256" key="2">
    <source>
        <dbReference type="ARBA" id="ARBA00022741"/>
    </source>
</evidence>
<keyword evidence="5 13" id="KW-0347">Helicase</keyword>
<dbReference type="PROSITE" id="PS51198">
    <property type="entry name" value="UVRD_HELICASE_ATP_BIND"/>
    <property type="match status" value="1"/>
</dbReference>
<organism evidence="18 19">
    <name type="scientific">Clostridium tepidiprofundi DSM 19306</name>
    <dbReference type="NCBI Taxonomy" id="1121338"/>
    <lineage>
        <taxon>Bacteria</taxon>
        <taxon>Bacillati</taxon>
        <taxon>Bacillota</taxon>
        <taxon>Clostridia</taxon>
        <taxon>Eubacteriales</taxon>
        <taxon>Clostridiaceae</taxon>
        <taxon>Clostridium</taxon>
    </lineage>
</organism>
<dbReference type="GO" id="GO:0008408">
    <property type="term" value="F:3'-5' exonuclease activity"/>
    <property type="evidence" value="ECO:0007669"/>
    <property type="project" value="UniProtKB-UniRule"/>
</dbReference>
<dbReference type="SUPFAM" id="SSF52980">
    <property type="entry name" value="Restriction endonuclease-like"/>
    <property type="match status" value="1"/>
</dbReference>
<dbReference type="GO" id="GO:0016887">
    <property type="term" value="F:ATP hydrolysis activity"/>
    <property type="evidence" value="ECO:0007669"/>
    <property type="project" value="RHEA"/>
</dbReference>
<dbReference type="Proteomes" id="UP000075531">
    <property type="component" value="Unassembled WGS sequence"/>
</dbReference>
<dbReference type="InterPro" id="IPR011604">
    <property type="entry name" value="PDDEXK-like_dom_sf"/>
</dbReference>
<comment type="caution">
    <text evidence="18">The sequence shown here is derived from an EMBL/GenBank/DDBJ whole genome shotgun (WGS) entry which is preliminary data.</text>
</comment>
<feature type="binding site" evidence="14">
    <location>
        <begin position="25"/>
        <end position="32"/>
    </location>
    <ligand>
        <name>ATP</name>
        <dbReference type="ChEBI" id="CHEBI:30616"/>
    </ligand>
</feature>
<dbReference type="GO" id="GO:0043138">
    <property type="term" value="F:3'-5' DNA helicase activity"/>
    <property type="evidence" value="ECO:0007669"/>
    <property type="project" value="UniProtKB-UniRule"/>
</dbReference>
<name>A0A151B2U6_9CLOT</name>
<comment type="cofactor">
    <cofactor evidence="13">
        <name>Mg(2+)</name>
        <dbReference type="ChEBI" id="CHEBI:18420"/>
    </cofactor>
</comment>
<evidence type="ECO:0000256" key="11">
    <source>
        <dbReference type="ARBA" id="ARBA00034617"/>
    </source>
</evidence>
<accession>A0A151B2U6</accession>
<dbReference type="InterPro" id="IPR038726">
    <property type="entry name" value="PDDEXK_AddAB-type"/>
</dbReference>